<dbReference type="PROSITE" id="PS00600">
    <property type="entry name" value="AA_TRANSFER_CLASS_3"/>
    <property type="match status" value="1"/>
</dbReference>
<comment type="similarity">
    <text evidence="1 2">Belongs to the class-III pyridoxal-phosphate-dependent aminotransferase family.</text>
</comment>
<dbReference type="PIRSF" id="PIRSF000521">
    <property type="entry name" value="Transaminase_4ab_Lys_Orn"/>
    <property type="match status" value="1"/>
</dbReference>
<dbReference type="EMBL" id="CAJVAP010000009">
    <property type="protein sequence ID" value="CAG7607420.1"/>
    <property type="molecule type" value="Genomic_DNA"/>
</dbReference>
<evidence type="ECO:0000256" key="1">
    <source>
        <dbReference type="ARBA" id="ARBA00008954"/>
    </source>
</evidence>
<keyword evidence="2" id="KW-0663">Pyridoxal phosphate</keyword>
<evidence type="ECO:0000313" key="3">
    <source>
        <dbReference type="EMBL" id="CAG7607420.1"/>
    </source>
</evidence>
<dbReference type="CDD" id="cd00610">
    <property type="entry name" value="OAT_like"/>
    <property type="match status" value="1"/>
</dbReference>
<comment type="caution">
    <text evidence="3">The sequence shown here is derived from an EMBL/GenBank/DDBJ whole genome shotgun (WGS) entry which is preliminary data.</text>
</comment>
<keyword evidence="3" id="KW-0032">Aminotransferase</keyword>
<dbReference type="InterPro" id="IPR005814">
    <property type="entry name" value="Aminotrans_3"/>
</dbReference>
<dbReference type="EC" id="2.6.1.48" evidence="3"/>
<reference evidence="3" key="1">
    <citation type="submission" date="2021-06" db="EMBL/GenBank/DDBJ databases">
        <authorList>
            <person name="Criscuolo A."/>
        </authorList>
    </citation>
    <scope>NUCLEOTIDE SEQUENCE</scope>
    <source>
        <strain evidence="3">CIP111803</strain>
    </source>
</reference>
<evidence type="ECO:0000313" key="4">
    <source>
        <dbReference type="Proteomes" id="UP000693892"/>
    </source>
</evidence>
<gene>
    <name evidence="3" type="primary">davT</name>
    <name evidence="3" type="ORF">LEUCIP111803_01021</name>
</gene>
<keyword evidence="3" id="KW-0808">Transferase</keyword>
<protein>
    <submittedName>
        <fullName evidence="3">5-aminovalerate aminotransferase DavT</fullName>
        <ecNumber evidence="3">2.6.1.48</ecNumber>
    </submittedName>
</protein>
<dbReference type="AlphaFoldDB" id="A0A916JVE8"/>
<dbReference type="PANTHER" id="PTHR45688:SF13">
    <property type="entry name" value="ALANINE--GLYOXYLATE AMINOTRANSFERASE 2-LIKE"/>
    <property type="match status" value="1"/>
</dbReference>
<organism evidence="3 4">
    <name type="scientific">Leucobacter soli</name>
    <dbReference type="NCBI Taxonomy" id="2812850"/>
    <lineage>
        <taxon>Bacteria</taxon>
        <taxon>Bacillati</taxon>
        <taxon>Actinomycetota</taxon>
        <taxon>Actinomycetes</taxon>
        <taxon>Micrococcales</taxon>
        <taxon>Microbacteriaceae</taxon>
        <taxon>Leucobacter</taxon>
    </lineage>
</organism>
<accession>A0A916JVE8</accession>
<evidence type="ECO:0000256" key="2">
    <source>
        <dbReference type="RuleBase" id="RU003560"/>
    </source>
</evidence>
<name>A0A916JVE8_9MICO</name>
<keyword evidence="4" id="KW-1185">Reference proteome</keyword>
<dbReference type="Pfam" id="PF00202">
    <property type="entry name" value="Aminotran_3"/>
    <property type="match status" value="1"/>
</dbReference>
<dbReference type="Proteomes" id="UP000693892">
    <property type="component" value="Unassembled WGS sequence"/>
</dbReference>
<proteinExistence type="inferred from homology"/>
<dbReference type="PANTHER" id="PTHR45688">
    <property type="match status" value="1"/>
</dbReference>
<dbReference type="RefSeq" id="WP_236021978.1">
    <property type="nucleotide sequence ID" value="NZ_CAJVAP010000009.1"/>
</dbReference>
<dbReference type="InterPro" id="IPR049704">
    <property type="entry name" value="Aminotrans_3_PPA_site"/>
</dbReference>
<dbReference type="GO" id="GO:0047589">
    <property type="term" value="F:5-aminovalerate transaminase activity"/>
    <property type="evidence" value="ECO:0007669"/>
    <property type="project" value="UniProtKB-EC"/>
</dbReference>
<dbReference type="GO" id="GO:0030170">
    <property type="term" value="F:pyridoxal phosphate binding"/>
    <property type="evidence" value="ECO:0007669"/>
    <property type="project" value="InterPro"/>
</dbReference>
<sequence length="454" mass="48003">MNTTPTQSGIHMANGFDPAEGVALDPAAEQLLRRRDRVLGPSYRLFYREPVAVESAKGVWLRGMDGRDYLDAYNNVPAIGHSHPAVTAAVTAQLERLNTHTRYLTEPVVDYAERLLTKFPAPLERVTFACTGSEAIDLAIRTARYQTGNTGLIVTEHAYHGTTLAAAEISPSLGPNNPIGAHVATIPSIDTARTPADQVGPRLLESVRAAIQQLDARGVGVAAIILDSIFSSDGVQAEPAGFLAPVVDLVHEAGGLYIADEVQPGFGRTGRWWGFERHGISPDLVVLGKPMGNGVPISALVGTVEAQQRFGSEVRYFNTFGGNPISIAAASAVLSVIESDGLVEHAAVVGERMRAGLASIAASYERATDVRGAGLFLALDLGEPDAALTPDPELAARVVNAMREAGILISASGPAAATLKIRPPLPFSEENADFLLETLDGVLARETRSRAGAR</sequence>